<evidence type="ECO:0000256" key="1">
    <source>
        <dbReference type="SAM" id="MobiDB-lite"/>
    </source>
</evidence>
<name>A0A1I7TJ00_9PELO</name>
<reference evidence="3" key="1">
    <citation type="submission" date="2016-11" db="UniProtKB">
        <authorList>
            <consortium name="WormBaseParasite"/>
        </authorList>
    </citation>
    <scope>IDENTIFICATION</scope>
</reference>
<evidence type="ECO:0000313" key="2">
    <source>
        <dbReference type="Proteomes" id="UP000095282"/>
    </source>
</evidence>
<protein>
    <submittedName>
        <fullName evidence="3">Uncharacterized protein</fullName>
    </submittedName>
</protein>
<dbReference type="AlphaFoldDB" id="A0A1I7TJ00"/>
<proteinExistence type="predicted"/>
<feature type="region of interest" description="Disordered" evidence="1">
    <location>
        <begin position="41"/>
        <end position="64"/>
    </location>
</feature>
<sequence>MWGRLVGLARRIDSSTNTDEKFDMHQGNGGRIIIIRQNRRTAEDNRINENEEASDNGQRILQYGEDREQGKLYFT</sequence>
<dbReference type="Proteomes" id="UP000095282">
    <property type="component" value="Unplaced"/>
</dbReference>
<organism evidence="2 3">
    <name type="scientific">Caenorhabditis tropicalis</name>
    <dbReference type="NCBI Taxonomy" id="1561998"/>
    <lineage>
        <taxon>Eukaryota</taxon>
        <taxon>Metazoa</taxon>
        <taxon>Ecdysozoa</taxon>
        <taxon>Nematoda</taxon>
        <taxon>Chromadorea</taxon>
        <taxon>Rhabditida</taxon>
        <taxon>Rhabditina</taxon>
        <taxon>Rhabditomorpha</taxon>
        <taxon>Rhabditoidea</taxon>
        <taxon>Rhabditidae</taxon>
        <taxon>Peloderinae</taxon>
        <taxon>Caenorhabditis</taxon>
    </lineage>
</organism>
<accession>A0A1I7TJ00</accession>
<keyword evidence="2" id="KW-1185">Reference proteome</keyword>
<evidence type="ECO:0000313" key="3">
    <source>
        <dbReference type="WBParaSite" id="Csp11.Scaffold626.g6397.t1"/>
    </source>
</evidence>
<dbReference type="WBParaSite" id="Csp11.Scaffold626.g6397.t1">
    <property type="protein sequence ID" value="Csp11.Scaffold626.g6397.t1"/>
    <property type="gene ID" value="Csp11.Scaffold626.g6397"/>
</dbReference>